<dbReference type="Proteomes" id="UP000031572">
    <property type="component" value="Unassembled WGS sequence"/>
</dbReference>
<dbReference type="GO" id="GO:0016226">
    <property type="term" value="P:iron-sulfur cluster assembly"/>
    <property type="evidence" value="ECO:0007669"/>
    <property type="project" value="InterPro"/>
</dbReference>
<dbReference type="NCBIfam" id="TIGR01981">
    <property type="entry name" value="sufD"/>
    <property type="match status" value="1"/>
</dbReference>
<comment type="similarity">
    <text evidence="1">Belongs to the iron-sulfur cluster assembly SufBD family.</text>
</comment>
<dbReference type="SUPFAM" id="SSF101960">
    <property type="entry name" value="Stabilizer of iron transporter SufD"/>
    <property type="match status" value="1"/>
</dbReference>
<dbReference type="STRING" id="709839.TSA66_24145"/>
<evidence type="ECO:0000313" key="4">
    <source>
        <dbReference type="EMBL" id="KIF83975.1"/>
    </source>
</evidence>
<evidence type="ECO:0008006" key="6">
    <source>
        <dbReference type="Google" id="ProtNLM"/>
    </source>
</evidence>
<dbReference type="InterPro" id="IPR000825">
    <property type="entry name" value="SUF_FeS_clus_asmbl_SufBD_core"/>
</dbReference>
<dbReference type="AlphaFoldDB" id="A0A0C2BRY8"/>
<name>A0A0C2BRY8_9BURK</name>
<evidence type="ECO:0000259" key="2">
    <source>
        <dbReference type="Pfam" id="PF01458"/>
    </source>
</evidence>
<reference evidence="4 5" key="1">
    <citation type="submission" date="2014-12" db="EMBL/GenBank/DDBJ databases">
        <title>Denitrispirillum autotrophicum gen. nov., sp. nov., Denitrifying, Facultatively Autotrophic Bacteria Isolated from Rice Paddy Soil.</title>
        <authorList>
            <person name="Ishii S."/>
            <person name="Ashida N."/>
            <person name="Ohno H."/>
            <person name="Otsuka S."/>
            <person name="Yokota A."/>
            <person name="Senoo K."/>
        </authorList>
    </citation>
    <scope>NUCLEOTIDE SEQUENCE [LARGE SCALE GENOMIC DNA]</scope>
    <source>
        <strain evidence="4 5">TSA66</strain>
    </source>
</reference>
<dbReference type="Pfam" id="PF01458">
    <property type="entry name" value="SUFBD_core"/>
    <property type="match status" value="1"/>
</dbReference>
<feature type="domain" description="SUF system FeS cluster assembly SufBD N-terminal" evidence="3">
    <location>
        <begin position="5"/>
        <end position="178"/>
    </location>
</feature>
<dbReference type="Pfam" id="PF19295">
    <property type="entry name" value="SufBD_N"/>
    <property type="match status" value="1"/>
</dbReference>
<gene>
    <name evidence="4" type="ORF">TSA66_24145</name>
</gene>
<evidence type="ECO:0000313" key="5">
    <source>
        <dbReference type="Proteomes" id="UP000031572"/>
    </source>
</evidence>
<keyword evidence="5" id="KW-1185">Reference proteome</keyword>
<evidence type="ECO:0000256" key="1">
    <source>
        <dbReference type="ARBA" id="ARBA00043967"/>
    </source>
</evidence>
<sequence length="448" mass="48219">MNDARDHYLSDYARVAAALPGAGLPWLARQRAGALDLFAQRGFPGKRDEDWKYTSVAALLQQPFVASCGAADHVADDTPSAAAILSCLALPQDGSHLLVFHNGRYLPALSALGRLPAGVQLDSIAHMLDTDPDALQPYLAGGDDGEPQAAFDALNAAFMADGAWLRLSRGTVLEAPLHLLFIATEEGAAHHLRNLIVADEGAQATVIEHYVGADGARYFNNVVTRIYAAPGAGVEHHKLQQDGAEAFHIAGIHARQQRDSRIASHAFTLGGALTRNDISTVFDAPGCEATLNGLYLVGGSQHVDTHTRIDHRQPNGTSSEHYRGVLDGHAHAVFNGKVIVHPGAQKTNAYQANHNLLLSRDAEVDTKPQLEIFADDVKCNHGATVGQLDETQLFYLRSRGIAEAAARSLLVHAFAHDVIERIRVASLRARLEQLLLARLPQQERIGGL</sequence>
<dbReference type="InterPro" id="IPR011542">
    <property type="entry name" value="SUF_FeS_clus_asmbl_SufD"/>
</dbReference>
<organism evidence="4 5">
    <name type="scientific">Noviherbaspirillum autotrophicum</name>
    <dbReference type="NCBI Taxonomy" id="709839"/>
    <lineage>
        <taxon>Bacteria</taxon>
        <taxon>Pseudomonadati</taxon>
        <taxon>Pseudomonadota</taxon>
        <taxon>Betaproteobacteria</taxon>
        <taxon>Burkholderiales</taxon>
        <taxon>Oxalobacteraceae</taxon>
        <taxon>Noviherbaspirillum</taxon>
    </lineage>
</organism>
<protein>
    <recommendedName>
        <fullName evidence="6">Fe-S cluster assembly protein SufD</fullName>
    </recommendedName>
</protein>
<dbReference type="InterPro" id="IPR037284">
    <property type="entry name" value="SUF_FeS_clus_asmbl_SufBD_sf"/>
</dbReference>
<dbReference type="PANTHER" id="PTHR43575">
    <property type="entry name" value="PROTEIN ABCI7, CHLOROPLASTIC"/>
    <property type="match status" value="1"/>
</dbReference>
<proteinExistence type="inferred from homology"/>
<comment type="caution">
    <text evidence="4">The sequence shown here is derived from an EMBL/GenBank/DDBJ whole genome shotgun (WGS) entry which is preliminary data.</text>
</comment>
<dbReference type="InterPro" id="IPR055346">
    <property type="entry name" value="Fe-S_cluster_assembly_SufBD"/>
</dbReference>
<evidence type="ECO:0000259" key="3">
    <source>
        <dbReference type="Pfam" id="PF19295"/>
    </source>
</evidence>
<accession>A0A0C2BRY8</accession>
<dbReference type="InterPro" id="IPR045595">
    <property type="entry name" value="SufBD_N"/>
</dbReference>
<dbReference type="PANTHER" id="PTHR43575:SF1">
    <property type="entry name" value="PROTEIN ABCI7, CHLOROPLASTIC"/>
    <property type="match status" value="1"/>
</dbReference>
<dbReference type="RefSeq" id="WP_040041848.1">
    <property type="nucleotide sequence ID" value="NZ_JWJG01000028.1"/>
</dbReference>
<feature type="domain" description="SUF system FeS cluster assembly SufBD core" evidence="2">
    <location>
        <begin position="181"/>
        <end position="414"/>
    </location>
</feature>
<dbReference type="OrthoDB" id="9768262at2"/>
<dbReference type="EMBL" id="JWJG01000028">
    <property type="protein sequence ID" value="KIF83975.1"/>
    <property type="molecule type" value="Genomic_DNA"/>
</dbReference>